<proteinExistence type="inferred from homology"/>
<comment type="similarity">
    <text evidence="1">Belongs to the CCDC149 family.</text>
</comment>
<dbReference type="PANTHER" id="PTHR21682:SF2">
    <property type="entry name" value="COILED-COIL DOMAIN-CONTAINING PROTEIN 149"/>
    <property type="match status" value="1"/>
</dbReference>
<evidence type="ECO:0000256" key="4">
    <source>
        <dbReference type="SAM" id="MobiDB-lite"/>
    </source>
</evidence>
<feature type="compositionally biased region" description="Basic and acidic residues" evidence="4">
    <location>
        <begin position="336"/>
        <end position="352"/>
    </location>
</feature>
<sequence>MQKISKVQFHDNHLIDDYILENSVLSSKLQSKVDALAIMSKQLDKCSMERDRYKSLVEQMNNKNSINEENNMNCVYKYAPTNMISGGEILAKAKEHNNTLKLEVEKLKSKLEEANGDISALRIQLKKTVSDLPLKNNSSYMNNNIDYEQLYRQIQMDYRATLDEKEELVLDRDYYKNKVQKLNHQIGFLLANKMNNSGDGDAKPMVDFNTLVTENKYLNERMLLENRAKNVPTKDKKSFGGVMTRKQVREYLSLNFKGLKKNSISELKSICLGLIDALHDKSVALQHQRKTNMILANRITDLEKTMESWCTGQSCVPIFPSQMLLDEILGDTSSVKSEDTKERNENEEKEINNDNYLDSDEEKPSSNDTNVGEDKNTTKVVLPEELQQLCFESAARSF</sequence>
<evidence type="ECO:0000256" key="2">
    <source>
        <dbReference type="ARBA" id="ARBA00023054"/>
    </source>
</evidence>
<evidence type="ECO:0000313" key="6">
    <source>
        <dbReference type="Proteomes" id="UP000324832"/>
    </source>
</evidence>
<dbReference type="Pfam" id="PF09789">
    <property type="entry name" value="CC149"/>
    <property type="match status" value="2"/>
</dbReference>
<dbReference type="EMBL" id="FZQP02001870">
    <property type="protein sequence ID" value="VVC94054.1"/>
    <property type="molecule type" value="Genomic_DNA"/>
</dbReference>
<keyword evidence="6" id="KW-1185">Reference proteome</keyword>
<accession>A0A5E4Q905</accession>
<protein>
    <recommendedName>
        <fullName evidence="7">Coiled-coil domain-containing protein 149</fullName>
    </recommendedName>
</protein>
<keyword evidence="2 3" id="KW-0175">Coiled coil</keyword>
<dbReference type="Proteomes" id="UP000324832">
    <property type="component" value="Unassembled WGS sequence"/>
</dbReference>
<reference evidence="5 6" key="1">
    <citation type="submission" date="2017-07" db="EMBL/GenBank/DDBJ databases">
        <authorList>
            <person name="Talla V."/>
            <person name="Backstrom N."/>
        </authorList>
    </citation>
    <scope>NUCLEOTIDE SEQUENCE [LARGE SCALE GENOMIC DNA]</scope>
</reference>
<evidence type="ECO:0000256" key="3">
    <source>
        <dbReference type="SAM" id="Coils"/>
    </source>
</evidence>
<gene>
    <name evidence="5" type="ORF">LSINAPIS_LOCUS6098</name>
</gene>
<evidence type="ECO:0000313" key="5">
    <source>
        <dbReference type="EMBL" id="VVC94054.1"/>
    </source>
</evidence>
<dbReference type="AlphaFoldDB" id="A0A5E4Q905"/>
<feature type="coiled-coil region" evidence="3">
    <location>
        <begin position="90"/>
        <end position="124"/>
    </location>
</feature>
<dbReference type="PANTHER" id="PTHR21682">
    <property type="entry name" value="COILED-COIL DOMAIN-CONTAINING PROTEIN 149"/>
    <property type="match status" value="1"/>
</dbReference>
<dbReference type="InterPro" id="IPR019179">
    <property type="entry name" value="CC149"/>
</dbReference>
<name>A0A5E4Q905_9NEOP</name>
<evidence type="ECO:0000256" key="1">
    <source>
        <dbReference type="ARBA" id="ARBA00005872"/>
    </source>
</evidence>
<feature type="region of interest" description="Disordered" evidence="4">
    <location>
        <begin position="332"/>
        <end position="382"/>
    </location>
</feature>
<evidence type="ECO:0008006" key="7">
    <source>
        <dbReference type="Google" id="ProtNLM"/>
    </source>
</evidence>
<organism evidence="5 6">
    <name type="scientific">Leptidea sinapis</name>
    <dbReference type="NCBI Taxonomy" id="189913"/>
    <lineage>
        <taxon>Eukaryota</taxon>
        <taxon>Metazoa</taxon>
        <taxon>Ecdysozoa</taxon>
        <taxon>Arthropoda</taxon>
        <taxon>Hexapoda</taxon>
        <taxon>Insecta</taxon>
        <taxon>Pterygota</taxon>
        <taxon>Neoptera</taxon>
        <taxon>Endopterygota</taxon>
        <taxon>Lepidoptera</taxon>
        <taxon>Glossata</taxon>
        <taxon>Ditrysia</taxon>
        <taxon>Papilionoidea</taxon>
        <taxon>Pieridae</taxon>
        <taxon>Dismorphiinae</taxon>
        <taxon>Leptidea</taxon>
    </lineage>
</organism>